<reference evidence="2" key="1">
    <citation type="submission" date="2021-06" db="EMBL/GenBank/DDBJ databases">
        <authorList>
            <person name="Kallberg Y."/>
            <person name="Tangrot J."/>
            <person name="Rosling A."/>
        </authorList>
    </citation>
    <scope>NUCLEOTIDE SEQUENCE</scope>
    <source>
        <strain evidence="2">87-6 pot B 2015</strain>
    </source>
</reference>
<evidence type="ECO:0000313" key="3">
    <source>
        <dbReference type="Proteomes" id="UP000789375"/>
    </source>
</evidence>
<proteinExistence type="predicted"/>
<accession>A0A9N9H359</accession>
<feature type="compositionally biased region" description="Basic and acidic residues" evidence="1">
    <location>
        <begin position="55"/>
        <end position="69"/>
    </location>
</feature>
<keyword evidence="3" id="KW-1185">Reference proteome</keyword>
<name>A0A9N9H359_FUNMO</name>
<organism evidence="2 3">
    <name type="scientific">Funneliformis mosseae</name>
    <name type="common">Endomycorrhizal fungus</name>
    <name type="synonym">Glomus mosseae</name>
    <dbReference type="NCBI Taxonomy" id="27381"/>
    <lineage>
        <taxon>Eukaryota</taxon>
        <taxon>Fungi</taxon>
        <taxon>Fungi incertae sedis</taxon>
        <taxon>Mucoromycota</taxon>
        <taxon>Glomeromycotina</taxon>
        <taxon>Glomeromycetes</taxon>
        <taxon>Glomerales</taxon>
        <taxon>Glomeraceae</taxon>
        <taxon>Funneliformis</taxon>
    </lineage>
</organism>
<evidence type="ECO:0000256" key="1">
    <source>
        <dbReference type="SAM" id="MobiDB-lite"/>
    </source>
</evidence>
<protein>
    <submittedName>
        <fullName evidence="2">9890_t:CDS:1</fullName>
    </submittedName>
</protein>
<dbReference type="AlphaFoldDB" id="A0A9N9H359"/>
<dbReference type="Proteomes" id="UP000789375">
    <property type="component" value="Unassembled WGS sequence"/>
</dbReference>
<comment type="caution">
    <text evidence="2">The sequence shown here is derived from an EMBL/GenBank/DDBJ whole genome shotgun (WGS) entry which is preliminary data.</text>
</comment>
<feature type="region of interest" description="Disordered" evidence="1">
    <location>
        <begin position="34"/>
        <end position="75"/>
    </location>
</feature>
<sequence length="107" mass="12157">MQECDLRESDSIFHTKVKVFASLNTTTRNNEKAIKKNVKRARSKKDAVITSNNEENAKRNKIKDSDIKGGSDTNISIDKYYPNIERIKNMYASLEQLCKICPMGSIA</sequence>
<dbReference type="EMBL" id="CAJVPP010004190">
    <property type="protein sequence ID" value="CAG8645406.1"/>
    <property type="molecule type" value="Genomic_DNA"/>
</dbReference>
<gene>
    <name evidence="2" type="ORF">FMOSSE_LOCUS11204</name>
</gene>
<evidence type="ECO:0000313" key="2">
    <source>
        <dbReference type="EMBL" id="CAG8645406.1"/>
    </source>
</evidence>